<name>A0ABU9U4T4_9GAMM</name>
<keyword evidence="1" id="KW-1133">Transmembrane helix</keyword>
<gene>
    <name evidence="2" type="ORF">WNY63_15040</name>
</gene>
<keyword evidence="1" id="KW-0812">Transmembrane</keyword>
<feature type="transmembrane region" description="Helical" evidence="1">
    <location>
        <begin position="31"/>
        <end position="50"/>
    </location>
</feature>
<keyword evidence="1" id="KW-0472">Membrane</keyword>
<dbReference type="RefSeq" id="WP_342884217.1">
    <property type="nucleotide sequence ID" value="NZ_JBBMQU010000029.1"/>
</dbReference>
<keyword evidence="3" id="KW-1185">Reference proteome</keyword>
<evidence type="ECO:0000313" key="3">
    <source>
        <dbReference type="Proteomes" id="UP001388366"/>
    </source>
</evidence>
<protein>
    <submittedName>
        <fullName evidence="2">Uncharacterized protein</fullName>
    </submittedName>
</protein>
<dbReference type="EMBL" id="JBBMQU010000029">
    <property type="protein sequence ID" value="MEM5552048.1"/>
    <property type="molecule type" value="Genomic_DNA"/>
</dbReference>
<proteinExistence type="predicted"/>
<comment type="caution">
    <text evidence="2">The sequence shown here is derived from an EMBL/GenBank/DDBJ whole genome shotgun (WGS) entry which is preliminary data.</text>
</comment>
<dbReference type="Proteomes" id="UP001388366">
    <property type="component" value="Unassembled WGS sequence"/>
</dbReference>
<sequence>MRKIGKHFINFLKLLLWLLVVEYKISNIEVSGTFTLIALVVWSVLSLLTLNRRPVKTEKKLNGGNKRKMIFAAVLRIVKLVIEFILLK</sequence>
<accession>A0ABU9U4T4</accession>
<feature type="transmembrane region" description="Helical" evidence="1">
    <location>
        <begin position="70"/>
        <end position="87"/>
    </location>
</feature>
<feature type="transmembrane region" description="Helical" evidence="1">
    <location>
        <begin position="7"/>
        <end position="25"/>
    </location>
</feature>
<evidence type="ECO:0000313" key="2">
    <source>
        <dbReference type="EMBL" id="MEM5552048.1"/>
    </source>
</evidence>
<reference evidence="2 3" key="1">
    <citation type="submission" date="2024-03" db="EMBL/GenBank/DDBJ databases">
        <title>Community enrichment and isolation of bacterial strains for fucoidan degradation.</title>
        <authorList>
            <person name="Sichert A."/>
        </authorList>
    </citation>
    <scope>NUCLEOTIDE SEQUENCE [LARGE SCALE GENOMIC DNA]</scope>
    <source>
        <strain evidence="2 3">AS81</strain>
    </source>
</reference>
<organism evidence="2 3">
    <name type="scientific">Pseudoalteromonas neustonica</name>
    <dbReference type="NCBI Taxonomy" id="1840331"/>
    <lineage>
        <taxon>Bacteria</taxon>
        <taxon>Pseudomonadati</taxon>
        <taxon>Pseudomonadota</taxon>
        <taxon>Gammaproteobacteria</taxon>
        <taxon>Alteromonadales</taxon>
        <taxon>Pseudoalteromonadaceae</taxon>
        <taxon>Pseudoalteromonas</taxon>
    </lineage>
</organism>
<evidence type="ECO:0000256" key="1">
    <source>
        <dbReference type="SAM" id="Phobius"/>
    </source>
</evidence>